<dbReference type="EMBL" id="JAACJN010000289">
    <property type="protein sequence ID" value="KAF5350955.1"/>
    <property type="molecule type" value="Genomic_DNA"/>
</dbReference>
<comment type="caution">
    <text evidence="2">The sequence shown here is derived from an EMBL/GenBank/DDBJ whole genome shotgun (WGS) entry which is preliminary data.</text>
</comment>
<keyword evidence="3" id="KW-1185">Reference proteome</keyword>
<feature type="region of interest" description="Disordered" evidence="1">
    <location>
        <begin position="1"/>
        <end position="20"/>
    </location>
</feature>
<proteinExistence type="predicted"/>
<dbReference type="OrthoDB" id="2822937at2759"/>
<accession>A0A8H5CZY1</accession>
<evidence type="ECO:0000256" key="1">
    <source>
        <dbReference type="SAM" id="MobiDB-lite"/>
    </source>
</evidence>
<sequence length="157" mass="17868">MTKVTFAEGTASPVDKTPASVSKKQQKIKIPSLKDSGPRVLAIILPVDTMFSRLVKLNPELQKLVDARDEWRLGMEIGTLLACWCDELEEKKIWPNAFSVLVDHWSQTTSCQSLGLARNSDLENRTTPTMAQIRRIREALNLLPKEEFPLVWCRDEF</sequence>
<reference evidence="2 3" key="1">
    <citation type="journal article" date="2020" name="ISME J.">
        <title>Uncovering the hidden diversity of litter-decomposition mechanisms in mushroom-forming fungi.</title>
        <authorList>
            <person name="Floudas D."/>
            <person name="Bentzer J."/>
            <person name="Ahren D."/>
            <person name="Johansson T."/>
            <person name="Persson P."/>
            <person name="Tunlid A."/>
        </authorList>
    </citation>
    <scope>NUCLEOTIDE SEQUENCE [LARGE SCALE GENOMIC DNA]</scope>
    <source>
        <strain evidence="2 3">CBS 406.79</strain>
    </source>
</reference>
<evidence type="ECO:0000313" key="2">
    <source>
        <dbReference type="EMBL" id="KAF5350955.1"/>
    </source>
</evidence>
<gene>
    <name evidence="2" type="ORF">D9757_013741</name>
</gene>
<name>A0A8H5CZY1_9AGAR</name>
<evidence type="ECO:0000313" key="3">
    <source>
        <dbReference type="Proteomes" id="UP000518752"/>
    </source>
</evidence>
<organism evidence="2 3">
    <name type="scientific">Collybiopsis confluens</name>
    <dbReference type="NCBI Taxonomy" id="2823264"/>
    <lineage>
        <taxon>Eukaryota</taxon>
        <taxon>Fungi</taxon>
        <taxon>Dikarya</taxon>
        <taxon>Basidiomycota</taxon>
        <taxon>Agaricomycotina</taxon>
        <taxon>Agaricomycetes</taxon>
        <taxon>Agaricomycetidae</taxon>
        <taxon>Agaricales</taxon>
        <taxon>Marasmiineae</taxon>
        <taxon>Omphalotaceae</taxon>
        <taxon>Collybiopsis</taxon>
    </lineage>
</organism>
<dbReference type="AlphaFoldDB" id="A0A8H5CZY1"/>
<protein>
    <submittedName>
        <fullName evidence="2">Uncharacterized protein</fullName>
    </submittedName>
</protein>
<dbReference type="Proteomes" id="UP000518752">
    <property type="component" value="Unassembled WGS sequence"/>
</dbReference>